<proteinExistence type="predicted"/>
<gene>
    <name evidence="10" type="primary">SMYD4</name>
    <name evidence="10" type="ORF">Ciccas_006074</name>
</gene>
<sequence length="360" mass="41688">MPETCSGDIPVWHKLECKFLYLLDTIGAGHFCFRLLLSRVLARTSTDKTQDELTVDSLVTNYDQYSCNRDLFEYAMTAWLISLLLKSAVDSIKLDISVRQIDSEKIGHWCFETLLRVQCNAQALVAIQFEQSNSKLMEEFTQIRYGCSLFPAMSMLNHACKPNICVDFEGCGIVVRCLTTIKEGDELLNCYGPQYPFNMSTRERKRMLRSQYFFECNCKHCEAAVEPEETDHDFNFLEQILQCKHENISQEEIKRKLQILNEQCDTFHNFKSVLNKVDDVARTLSETGYSPQMKIAEILIESNINLIALFYGNDSLHYAWECLKLNSLNDNRTYLDVAKKIFEIHFGPSKAHHMVRRICI</sequence>
<dbReference type="PROSITE" id="PS50280">
    <property type="entry name" value="SET"/>
    <property type="match status" value="1"/>
</dbReference>
<comment type="caution">
    <text evidence="10">The sequence shown here is derived from an EMBL/GenBank/DDBJ whole genome shotgun (WGS) entry which is preliminary data.</text>
</comment>
<dbReference type="SUPFAM" id="SSF82199">
    <property type="entry name" value="SET domain"/>
    <property type="match status" value="1"/>
</dbReference>
<dbReference type="InterPro" id="IPR052097">
    <property type="entry name" value="SET-MYND_domain_protein"/>
</dbReference>
<dbReference type="PANTHER" id="PTHR46165:SF2">
    <property type="entry name" value="SET AND MYND DOMAIN-CONTAINING PROTEIN 4"/>
    <property type="match status" value="1"/>
</dbReference>
<keyword evidence="11" id="KW-1185">Reference proteome</keyword>
<dbReference type="PANTHER" id="PTHR46165">
    <property type="entry name" value="SET AND MYND DOMAIN-CONTAINING PROTEIN 4"/>
    <property type="match status" value="1"/>
</dbReference>
<evidence type="ECO:0000256" key="8">
    <source>
        <dbReference type="ARBA" id="ARBA00048985"/>
    </source>
</evidence>
<dbReference type="InterPro" id="IPR011990">
    <property type="entry name" value="TPR-like_helical_dom_sf"/>
</dbReference>
<dbReference type="Gene3D" id="2.170.270.10">
    <property type="entry name" value="SET domain"/>
    <property type="match status" value="1"/>
</dbReference>
<comment type="subcellular location">
    <subcellularLocation>
        <location evidence="2">Cytoplasm</location>
    </subcellularLocation>
    <subcellularLocation>
        <location evidence="1">Nucleus</location>
    </subcellularLocation>
</comment>
<name>A0ABD2Q994_9PLAT</name>
<evidence type="ECO:0000256" key="6">
    <source>
        <dbReference type="ARBA" id="ARBA00022691"/>
    </source>
</evidence>
<dbReference type="InterPro" id="IPR044421">
    <property type="entry name" value="SMYD4_SET"/>
</dbReference>
<feature type="domain" description="SET" evidence="9">
    <location>
        <begin position="94"/>
        <end position="192"/>
    </location>
</feature>
<keyword evidence="5" id="KW-0808">Transferase</keyword>
<dbReference type="Proteomes" id="UP001626550">
    <property type="component" value="Unassembled WGS sequence"/>
</dbReference>
<keyword evidence="7" id="KW-0539">Nucleus</keyword>
<dbReference type="AlphaFoldDB" id="A0ABD2Q994"/>
<dbReference type="GO" id="GO:0005634">
    <property type="term" value="C:nucleus"/>
    <property type="evidence" value="ECO:0007669"/>
    <property type="project" value="UniProtKB-SubCell"/>
</dbReference>
<dbReference type="GO" id="GO:0005737">
    <property type="term" value="C:cytoplasm"/>
    <property type="evidence" value="ECO:0007669"/>
    <property type="project" value="UniProtKB-SubCell"/>
</dbReference>
<comment type="catalytic activity">
    <reaction evidence="8">
        <text>L-lysyl-[protein] + S-adenosyl-L-methionine = N(6)-methyl-L-lysyl-[protein] + S-adenosyl-L-homocysteine + H(+)</text>
        <dbReference type="Rhea" id="RHEA:51736"/>
        <dbReference type="Rhea" id="RHEA-COMP:9752"/>
        <dbReference type="Rhea" id="RHEA-COMP:13053"/>
        <dbReference type="ChEBI" id="CHEBI:15378"/>
        <dbReference type="ChEBI" id="CHEBI:29969"/>
        <dbReference type="ChEBI" id="CHEBI:57856"/>
        <dbReference type="ChEBI" id="CHEBI:59789"/>
        <dbReference type="ChEBI" id="CHEBI:61929"/>
    </reaction>
</comment>
<evidence type="ECO:0000259" key="9">
    <source>
        <dbReference type="PROSITE" id="PS50280"/>
    </source>
</evidence>
<dbReference type="InterPro" id="IPR001214">
    <property type="entry name" value="SET_dom"/>
</dbReference>
<protein>
    <submittedName>
        <fullName evidence="10">SET and MYND domain-containing protein 4</fullName>
    </submittedName>
</protein>
<reference evidence="10 11" key="1">
    <citation type="submission" date="2024-11" db="EMBL/GenBank/DDBJ databases">
        <title>Adaptive evolution of stress response genes in parasites aligns with host niche diversity.</title>
        <authorList>
            <person name="Hahn C."/>
            <person name="Resl P."/>
        </authorList>
    </citation>
    <scope>NUCLEOTIDE SEQUENCE [LARGE SCALE GENOMIC DNA]</scope>
    <source>
        <strain evidence="10">EGGRZ-B1_66</strain>
        <tissue evidence="10">Body</tissue>
    </source>
</reference>
<evidence type="ECO:0000256" key="7">
    <source>
        <dbReference type="ARBA" id="ARBA00023242"/>
    </source>
</evidence>
<dbReference type="Pfam" id="PF00856">
    <property type="entry name" value="SET"/>
    <property type="match status" value="1"/>
</dbReference>
<dbReference type="Gene3D" id="1.25.40.10">
    <property type="entry name" value="Tetratricopeptide repeat domain"/>
    <property type="match status" value="1"/>
</dbReference>
<dbReference type="GO" id="GO:0032259">
    <property type="term" value="P:methylation"/>
    <property type="evidence" value="ECO:0007669"/>
    <property type="project" value="UniProtKB-KW"/>
</dbReference>
<evidence type="ECO:0000313" key="10">
    <source>
        <dbReference type="EMBL" id="KAL3315296.1"/>
    </source>
</evidence>
<evidence type="ECO:0000256" key="2">
    <source>
        <dbReference type="ARBA" id="ARBA00004496"/>
    </source>
</evidence>
<accession>A0ABD2Q994</accession>
<keyword evidence="6" id="KW-0949">S-adenosyl-L-methionine</keyword>
<dbReference type="CDD" id="cd10536">
    <property type="entry name" value="SET_SMYD4"/>
    <property type="match status" value="1"/>
</dbReference>
<evidence type="ECO:0000256" key="5">
    <source>
        <dbReference type="ARBA" id="ARBA00022679"/>
    </source>
</evidence>
<evidence type="ECO:0000256" key="3">
    <source>
        <dbReference type="ARBA" id="ARBA00022490"/>
    </source>
</evidence>
<keyword evidence="3" id="KW-0963">Cytoplasm</keyword>
<evidence type="ECO:0000256" key="4">
    <source>
        <dbReference type="ARBA" id="ARBA00022603"/>
    </source>
</evidence>
<evidence type="ECO:0000256" key="1">
    <source>
        <dbReference type="ARBA" id="ARBA00004123"/>
    </source>
</evidence>
<dbReference type="InterPro" id="IPR046341">
    <property type="entry name" value="SET_dom_sf"/>
</dbReference>
<keyword evidence="4" id="KW-0489">Methyltransferase</keyword>
<evidence type="ECO:0000313" key="11">
    <source>
        <dbReference type="Proteomes" id="UP001626550"/>
    </source>
</evidence>
<organism evidence="10 11">
    <name type="scientific">Cichlidogyrus casuarinus</name>
    <dbReference type="NCBI Taxonomy" id="1844966"/>
    <lineage>
        <taxon>Eukaryota</taxon>
        <taxon>Metazoa</taxon>
        <taxon>Spiralia</taxon>
        <taxon>Lophotrochozoa</taxon>
        <taxon>Platyhelminthes</taxon>
        <taxon>Monogenea</taxon>
        <taxon>Monopisthocotylea</taxon>
        <taxon>Dactylogyridea</taxon>
        <taxon>Ancyrocephalidae</taxon>
        <taxon>Cichlidogyrus</taxon>
    </lineage>
</organism>
<dbReference type="GO" id="GO:0008168">
    <property type="term" value="F:methyltransferase activity"/>
    <property type="evidence" value="ECO:0007669"/>
    <property type="project" value="UniProtKB-KW"/>
</dbReference>
<dbReference type="EMBL" id="JBJKFK010000782">
    <property type="protein sequence ID" value="KAL3315296.1"/>
    <property type="molecule type" value="Genomic_DNA"/>
</dbReference>